<sequence length="253" mass="27636">MAGAHLAFTLLILGMLEDSQANGLNTHGLNVKPYLDPKRRSEIVDETFLEQKDVLLDMLETKLKEVRDKKKKKAHGLESNHTNNNSFEYNKPCTKNLQNLDVKLNVNGISALGDTNLQLKYGTGKDSLHLDANGISNIGRVHVEVGVGSSALYIPSLNNLFVDYGYRNSTKHNLTIEHEAIKANNTRRSEVDNNLNETTAASSQTITTTLDVIPHHSEVAKNETTQTMTVAASNILSVAVNATVASTTANNTV</sequence>
<accession>A0A2A4J9M8</accession>
<dbReference type="AlphaFoldDB" id="A0A2A4J9M8"/>
<protein>
    <submittedName>
        <fullName evidence="3">Uncharacterized protein</fullName>
    </submittedName>
</protein>
<feature type="signal peptide" evidence="2">
    <location>
        <begin position="1"/>
        <end position="21"/>
    </location>
</feature>
<feature type="compositionally biased region" description="Polar residues" evidence="1">
    <location>
        <begin position="79"/>
        <end position="90"/>
    </location>
</feature>
<proteinExistence type="predicted"/>
<evidence type="ECO:0000313" key="3">
    <source>
        <dbReference type="EMBL" id="PCG68549.1"/>
    </source>
</evidence>
<organism evidence="3">
    <name type="scientific">Heliothis virescens</name>
    <name type="common">Tobacco budworm moth</name>
    <dbReference type="NCBI Taxonomy" id="7102"/>
    <lineage>
        <taxon>Eukaryota</taxon>
        <taxon>Metazoa</taxon>
        <taxon>Ecdysozoa</taxon>
        <taxon>Arthropoda</taxon>
        <taxon>Hexapoda</taxon>
        <taxon>Insecta</taxon>
        <taxon>Pterygota</taxon>
        <taxon>Neoptera</taxon>
        <taxon>Endopterygota</taxon>
        <taxon>Lepidoptera</taxon>
        <taxon>Glossata</taxon>
        <taxon>Ditrysia</taxon>
        <taxon>Noctuoidea</taxon>
        <taxon>Noctuidae</taxon>
        <taxon>Heliothinae</taxon>
        <taxon>Heliothis</taxon>
    </lineage>
</organism>
<name>A0A2A4J9M8_HELVI</name>
<comment type="caution">
    <text evidence="3">The sequence shown here is derived from an EMBL/GenBank/DDBJ whole genome shotgun (WGS) entry which is preliminary data.</text>
</comment>
<dbReference type="EMBL" id="NWSH01002312">
    <property type="protein sequence ID" value="PCG68549.1"/>
    <property type="molecule type" value="Genomic_DNA"/>
</dbReference>
<evidence type="ECO:0000256" key="1">
    <source>
        <dbReference type="SAM" id="MobiDB-lite"/>
    </source>
</evidence>
<feature type="region of interest" description="Disordered" evidence="1">
    <location>
        <begin position="70"/>
        <end position="90"/>
    </location>
</feature>
<feature type="chain" id="PRO_5012088079" evidence="2">
    <location>
        <begin position="22"/>
        <end position="253"/>
    </location>
</feature>
<keyword evidence="2" id="KW-0732">Signal</keyword>
<evidence type="ECO:0000256" key="2">
    <source>
        <dbReference type="SAM" id="SignalP"/>
    </source>
</evidence>
<gene>
    <name evidence="3" type="ORF">B5V51_5109</name>
</gene>
<reference evidence="3" key="1">
    <citation type="submission" date="2017-09" db="EMBL/GenBank/DDBJ databases">
        <title>Contemporary evolution of a Lepidopteran species, Heliothis virescens, in response to modern agricultural practices.</title>
        <authorList>
            <person name="Fritz M.L."/>
            <person name="Deyonke A.M."/>
            <person name="Papanicolaou A."/>
            <person name="Micinski S."/>
            <person name="Westbrook J."/>
            <person name="Gould F."/>
        </authorList>
    </citation>
    <scope>NUCLEOTIDE SEQUENCE [LARGE SCALE GENOMIC DNA]</scope>
    <source>
        <strain evidence="3">HvINT-</strain>
        <tissue evidence="3">Whole body</tissue>
    </source>
</reference>